<keyword evidence="2" id="KW-0732">Signal</keyword>
<reference evidence="3 4" key="1">
    <citation type="submission" date="2019-09" db="EMBL/GenBank/DDBJ databases">
        <title>Complete Genome Sequence of Janibacter melonis M714 with both human health impact and industrial applications.</title>
        <authorList>
            <person name="Jin M."/>
            <person name="Zhao Q.R."/>
        </authorList>
    </citation>
    <scope>NUCLEOTIDE SEQUENCE [LARGE SCALE GENOMIC DNA]</scope>
    <source>
        <strain evidence="3 4">M714</strain>
    </source>
</reference>
<proteinExistence type="predicted"/>
<dbReference type="Proteomes" id="UP000271708">
    <property type="component" value="Chromosome"/>
</dbReference>
<feature type="compositionally biased region" description="Low complexity" evidence="1">
    <location>
        <begin position="35"/>
        <end position="53"/>
    </location>
</feature>
<evidence type="ECO:0008006" key="5">
    <source>
        <dbReference type="Google" id="ProtNLM"/>
    </source>
</evidence>
<dbReference type="PROSITE" id="PS51257">
    <property type="entry name" value="PROKAR_LIPOPROTEIN"/>
    <property type="match status" value="1"/>
</dbReference>
<feature type="signal peptide" evidence="2">
    <location>
        <begin position="1"/>
        <end position="20"/>
    </location>
</feature>
<sequence>MSRRTVVVLAAAGATTVVLSACSVLGGGGPQAEPTYVAPSTTTTAPSADTAPVGQQPATLPLASQVLESAKSNAQEGGARSVTISAVYPLAEDLGVEGPMTVRSSGSTGGNRSELTISMPDGSSLEQRDLGNGELYLRLEDGDVRKPFDIDLQSQLVRNEGRWVRTYSQKRYVEAYTPNRVIRDSFLAGELEKQDMRYAILDQRELDGEQVYGVLVRPATDETKDVVRTVWVTKDAPYRFLRYETGDVQTRTSIVFSKWGTTPLPSERPKDAKKVDFSDL</sequence>
<feature type="chain" id="PRO_5038400418" description="LppX_LprAFG lipoprotein" evidence="2">
    <location>
        <begin position="21"/>
        <end position="280"/>
    </location>
</feature>
<feature type="compositionally biased region" description="Polar residues" evidence="1">
    <location>
        <begin position="102"/>
        <end position="116"/>
    </location>
</feature>
<dbReference type="RefSeq" id="WP_123091256.1">
    <property type="nucleotide sequence ID" value="NZ_CP044548.2"/>
</dbReference>
<name>A0A5P8FJ31_9MICO</name>
<dbReference type="GeneID" id="59163403"/>
<evidence type="ECO:0000256" key="1">
    <source>
        <dbReference type="SAM" id="MobiDB-lite"/>
    </source>
</evidence>
<accession>A0A5P8FJ31</accession>
<protein>
    <recommendedName>
        <fullName evidence="5">LppX_LprAFG lipoprotein</fullName>
    </recommendedName>
</protein>
<dbReference type="KEGG" id="jme:EEW87_002945"/>
<gene>
    <name evidence="3" type="ORF">EEW87_002945</name>
</gene>
<evidence type="ECO:0000256" key="2">
    <source>
        <dbReference type="SAM" id="SignalP"/>
    </source>
</evidence>
<feature type="region of interest" description="Disordered" evidence="1">
    <location>
        <begin position="102"/>
        <end position="122"/>
    </location>
</feature>
<feature type="region of interest" description="Disordered" evidence="1">
    <location>
        <begin position="35"/>
        <end position="55"/>
    </location>
</feature>
<evidence type="ECO:0000313" key="3">
    <source>
        <dbReference type="EMBL" id="QFQ29516.2"/>
    </source>
</evidence>
<evidence type="ECO:0000313" key="4">
    <source>
        <dbReference type="Proteomes" id="UP000271708"/>
    </source>
</evidence>
<dbReference type="AlphaFoldDB" id="A0A5P8FJ31"/>
<dbReference type="EMBL" id="CP044548">
    <property type="protein sequence ID" value="QFQ29516.2"/>
    <property type="molecule type" value="Genomic_DNA"/>
</dbReference>
<organism evidence="3 4">
    <name type="scientific">Janibacter melonis</name>
    <dbReference type="NCBI Taxonomy" id="262209"/>
    <lineage>
        <taxon>Bacteria</taxon>
        <taxon>Bacillati</taxon>
        <taxon>Actinomycetota</taxon>
        <taxon>Actinomycetes</taxon>
        <taxon>Micrococcales</taxon>
        <taxon>Intrasporangiaceae</taxon>
        <taxon>Janibacter</taxon>
    </lineage>
</organism>